<protein>
    <recommendedName>
        <fullName evidence="4">TRIM8/14/16/25/29/45/65 coiled-coil region domain-containing protein</fullName>
    </recommendedName>
</protein>
<name>A0A9Q1DSA9_CONCO</name>
<reference evidence="5" key="1">
    <citation type="journal article" date="2023" name="Science">
        <title>Genome structures resolve the early diversification of teleost fishes.</title>
        <authorList>
            <person name="Parey E."/>
            <person name="Louis A."/>
            <person name="Montfort J."/>
            <person name="Bouchez O."/>
            <person name="Roques C."/>
            <person name="Iampietro C."/>
            <person name="Lluch J."/>
            <person name="Castinel A."/>
            <person name="Donnadieu C."/>
            <person name="Desvignes T."/>
            <person name="Floi Bucao C."/>
            <person name="Jouanno E."/>
            <person name="Wen M."/>
            <person name="Mejri S."/>
            <person name="Dirks R."/>
            <person name="Jansen H."/>
            <person name="Henkel C."/>
            <person name="Chen W.J."/>
            <person name="Zahm M."/>
            <person name="Cabau C."/>
            <person name="Klopp C."/>
            <person name="Thompson A.W."/>
            <person name="Robinson-Rechavi M."/>
            <person name="Braasch I."/>
            <person name="Lecointre G."/>
            <person name="Bobe J."/>
            <person name="Postlethwait J.H."/>
            <person name="Berthelot C."/>
            <person name="Roest Crollius H."/>
            <person name="Guiguen Y."/>
        </authorList>
    </citation>
    <scope>NUCLEOTIDE SEQUENCE</scope>
    <source>
        <strain evidence="5">Concon-B</strain>
    </source>
</reference>
<dbReference type="InterPro" id="IPR058030">
    <property type="entry name" value="TRIM8/14/16/25/29/45/65_CC"/>
</dbReference>
<evidence type="ECO:0000259" key="4">
    <source>
        <dbReference type="Pfam" id="PF25600"/>
    </source>
</evidence>
<keyword evidence="3" id="KW-0862">Zinc</keyword>
<dbReference type="InterPro" id="IPR051051">
    <property type="entry name" value="E3_ubiq-ligase_TRIM/RNF"/>
</dbReference>
<dbReference type="PANTHER" id="PTHR25465">
    <property type="entry name" value="B-BOX DOMAIN CONTAINING"/>
    <property type="match status" value="1"/>
</dbReference>
<evidence type="ECO:0000256" key="2">
    <source>
        <dbReference type="ARBA" id="ARBA00022771"/>
    </source>
</evidence>
<dbReference type="Pfam" id="PF25600">
    <property type="entry name" value="TRIM_CC"/>
    <property type="match status" value="1"/>
</dbReference>
<accession>A0A9Q1DSA9</accession>
<dbReference type="AlphaFoldDB" id="A0A9Q1DSA9"/>
<evidence type="ECO:0000313" key="5">
    <source>
        <dbReference type="EMBL" id="KAJ8279502.1"/>
    </source>
</evidence>
<organism evidence="5 6">
    <name type="scientific">Conger conger</name>
    <name type="common">Conger eel</name>
    <name type="synonym">Muraena conger</name>
    <dbReference type="NCBI Taxonomy" id="82655"/>
    <lineage>
        <taxon>Eukaryota</taxon>
        <taxon>Metazoa</taxon>
        <taxon>Chordata</taxon>
        <taxon>Craniata</taxon>
        <taxon>Vertebrata</taxon>
        <taxon>Euteleostomi</taxon>
        <taxon>Actinopterygii</taxon>
        <taxon>Neopterygii</taxon>
        <taxon>Teleostei</taxon>
        <taxon>Anguilliformes</taxon>
        <taxon>Congridae</taxon>
        <taxon>Conger</taxon>
    </lineage>
</organism>
<evidence type="ECO:0000256" key="3">
    <source>
        <dbReference type="ARBA" id="ARBA00022833"/>
    </source>
</evidence>
<feature type="domain" description="TRIM8/14/16/25/29/45/65 coiled-coil region" evidence="4">
    <location>
        <begin position="38"/>
        <end position="176"/>
    </location>
</feature>
<proteinExistence type="predicted"/>
<sequence length="211" mass="24700">MNIEEKDHRGHNTILVERACEEKRIQFGKVEDEINQMIQERIKTMEEVKQSSELSKGNSEKEIEDTVQVFTALMHTIERSPSELVELINEKQEAAEKWEKDFIEKLEREIAELTRRKTELKELSYSEDYIHILRIFPTLSTLSHMKIPSNIPLYADPCLGTVRKMLSQLVELITEEEKRFSAKDLEKIQQYADDVTLDPDTAHPCLRVKEV</sequence>
<evidence type="ECO:0000313" key="6">
    <source>
        <dbReference type="Proteomes" id="UP001152803"/>
    </source>
</evidence>
<dbReference type="PANTHER" id="PTHR25465:SF32">
    <property type="entry name" value="BLOODTHIRSTY-RELATED GENE FAMILY, MEMBER 16 ISOFORM X1-RELATED"/>
    <property type="match status" value="1"/>
</dbReference>
<keyword evidence="2" id="KW-0863">Zinc-finger</keyword>
<dbReference type="GO" id="GO:0008270">
    <property type="term" value="F:zinc ion binding"/>
    <property type="evidence" value="ECO:0007669"/>
    <property type="project" value="UniProtKB-KW"/>
</dbReference>
<keyword evidence="1" id="KW-0479">Metal-binding</keyword>
<dbReference type="OrthoDB" id="6105938at2759"/>
<dbReference type="EMBL" id="JAFJMO010000004">
    <property type="protein sequence ID" value="KAJ8279502.1"/>
    <property type="molecule type" value="Genomic_DNA"/>
</dbReference>
<keyword evidence="6" id="KW-1185">Reference proteome</keyword>
<dbReference type="Proteomes" id="UP001152803">
    <property type="component" value="Unassembled WGS sequence"/>
</dbReference>
<comment type="caution">
    <text evidence="5">The sequence shown here is derived from an EMBL/GenBank/DDBJ whole genome shotgun (WGS) entry which is preliminary data.</text>
</comment>
<evidence type="ECO:0000256" key="1">
    <source>
        <dbReference type="ARBA" id="ARBA00022723"/>
    </source>
</evidence>
<gene>
    <name evidence="5" type="ORF">COCON_G00065680</name>
</gene>